<proteinExistence type="predicted"/>
<evidence type="ECO:0000313" key="3">
    <source>
        <dbReference type="Proteomes" id="UP000195766"/>
    </source>
</evidence>
<sequence>MRHRLVAGRANHAPKAGVEVENAGRGEGLGSAHPDAGSECQESRAGAEKKAFDSGPRRWQGSRPISNFPLNPPKV</sequence>
<dbReference type="Proteomes" id="UP000195766">
    <property type="component" value="Unassembled WGS sequence"/>
</dbReference>
<reference evidence="2 3" key="1">
    <citation type="submission" date="2017-02" db="EMBL/GenBank/DDBJ databases">
        <authorList>
            <person name="Peterson S.W."/>
        </authorList>
    </citation>
    <scope>NUCLEOTIDE SEQUENCE [LARGE SCALE GENOMIC DNA]</scope>
    <source>
        <strain evidence="2 3">3F5N</strain>
    </source>
</reference>
<dbReference type="EMBL" id="FUIE01000084">
    <property type="protein sequence ID" value="SJM70216.1"/>
    <property type="molecule type" value="Genomic_DNA"/>
</dbReference>
<name>A0A1R4GPV8_BREDI</name>
<feature type="region of interest" description="Disordered" evidence="1">
    <location>
        <begin position="1"/>
        <end position="75"/>
    </location>
</feature>
<dbReference type="AlphaFoldDB" id="A0A1R4GPV8"/>
<organism evidence="2 3">
    <name type="scientific">Brevundimonas diminuta 3F5N</name>
    <dbReference type="NCBI Taxonomy" id="1255603"/>
    <lineage>
        <taxon>Bacteria</taxon>
        <taxon>Pseudomonadati</taxon>
        <taxon>Pseudomonadota</taxon>
        <taxon>Alphaproteobacteria</taxon>
        <taxon>Caulobacterales</taxon>
        <taxon>Caulobacteraceae</taxon>
        <taxon>Brevundimonas</taxon>
    </lineage>
</organism>
<evidence type="ECO:0000313" key="2">
    <source>
        <dbReference type="EMBL" id="SJM70216.1"/>
    </source>
</evidence>
<protein>
    <submittedName>
        <fullName evidence="2">Uncharacterized protein</fullName>
    </submittedName>
</protein>
<gene>
    <name evidence="2" type="ORF">FM111_14740</name>
</gene>
<accession>A0A1R4GPV8</accession>
<feature type="compositionally biased region" description="Basic and acidic residues" evidence="1">
    <location>
        <begin position="41"/>
        <end position="56"/>
    </location>
</feature>
<evidence type="ECO:0000256" key="1">
    <source>
        <dbReference type="SAM" id="MobiDB-lite"/>
    </source>
</evidence>